<dbReference type="SMART" id="SM00267">
    <property type="entry name" value="GGDEF"/>
    <property type="match status" value="1"/>
</dbReference>
<evidence type="ECO:0000256" key="9">
    <source>
        <dbReference type="ARBA" id="ARBA00023004"/>
    </source>
</evidence>
<dbReference type="InterPro" id="IPR000160">
    <property type="entry name" value="GGDEF_dom"/>
</dbReference>
<dbReference type="Gene3D" id="3.40.190.10">
    <property type="entry name" value="Periplasmic binding protein-like II"/>
    <property type="match status" value="2"/>
</dbReference>
<evidence type="ECO:0000256" key="12">
    <source>
        <dbReference type="SAM" id="SignalP"/>
    </source>
</evidence>
<name>A0A7J0BVU5_9BACT</name>
<dbReference type="SUPFAM" id="SSF55073">
    <property type="entry name" value="Nucleotide cyclase"/>
    <property type="match status" value="1"/>
</dbReference>
<dbReference type="PROSITE" id="PS50887">
    <property type="entry name" value="GGDEF"/>
    <property type="match status" value="1"/>
</dbReference>
<comment type="subunit">
    <text evidence="4">Homodimer.</text>
</comment>
<dbReference type="SUPFAM" id="SSF53850">
    <property type="entry name" value="Periplasmic binding protein-like II"/>
    <property type="match status" value="1"/>
</dbReference>
<evidence type="ECO:0000313" key="14">
    <source>
        <dbReference type="EMBL" id="GFM37124.1"/>
    </source>
</evidence>
<proteinExistence type="inferred from homology"/>
<evidence type="ECO:0000256" key="4">
    <source>
        <dbReference type="ARBA" id="ARBA00011738"/>
    </source>
</evidence>
<protein>
    <recommendedName>
        <fullName evidence="10">Thiamine pyrimidine synthase</fullName>
    </recommendedName>
</protein>
<evidence type="ECO:0000256" key="7">
    <source>
        <dbReference type="ARBA" id="ARBA00022898"/>
    </source>
</evidence>
<dbReference type="RefSeq" id="WP_174409767.1">
    <property type="nucleotide sequence ID" value="NZ_BLVP01000008.1"/>
</dbReference>
<feature type="signal peptide" evidence="12">
    <location>
        <begin position="1"/>
        <end position="15"/>
    </location>
</feature>
<keyword evidence="9" id="KW-0408">Iron</keyword>
<dbReference type="SUPFAM" id="SSF55785">
    <property type="entry name" value="PYP-like sensor domain (PAS domain)"/>
    <property type="match status" value="1"/>
</dbReference>
<evidence type="ECO:0000256" key="3">
    <source>
        <dbReference type="ARBA" id="ARBA00009406"/>
    </source>
</evidence>
<dbReference type="PANTHER" id="PTHR31528:SF1">
    <property type="entry name" value="4-AMINO-5-HYDROXYMETHYL-2-METHYLPYRIMIDINE PHOSPHATE SYNTHASE THI11-RELATED"/>
    <property type="match status" value="1"/>
</dbReference>
<reference evidence="14 15" key="1">
    <citation type="submission" date="2020-05" db="EMBL/GenBank/DDBJ databases">
        <title>Draft genome sequence of Desulfovibrio psychrotolerans JS1T.</title>
        <authorList>
            <person name="Ueno A."/>
            <person name="Tamazawa S."/>
            <person name="Tamamura S."/>
            <person name="Murakami T."/>
            <person name="Kiyama T."/>
            <person name="Inomata H."/>
            <person name="Amano Y."/>
            <person name="Miyakawa K."/>
            <person name="Tamaki H."/>
            <person name="Naganuma T."/>
            <person name="Kaneko K."/>
        </authorList>
    </citation>
    <scope>NUCLEOTIDE SEQUENCE [LARGE SCALE GENOMIC DNA]</scope>
    <source>
        <strain evidence="14 15">JS1</strain>
    </source>
</reference>
<keyword evidence="5" id="KW-0808">Transferase</keyword>
<dbReference type="Gene3D" id="3.30.70.270">
    <property type="match status" value="1"/>
</dbReference>
<comment type="caution">
    <text evidence="14">The sequence shown here is derived from an EMBL/GenBank/DDBJ whole genome shotgun (WGS) entry which is preliminary data.</text>
</comment>
<organism evidence="14 15">
    <name type="scientific">Desulfovibrio psychrotolerans</name>
    <dbReference type="NCBI Taxonomy" id="415242"/>
    <lineage>
        <taxon>Bacteria</taxon>
        <taxon>Pseudomonadati</taxon>
        <taxon>Thermodesulfobacteriota</taxon>
        <taxon>Desulfovibrionia</taxon>
        <taxon>Desulfovibrionales</taxon>
        <taxon>Desulfovibrionaceae</taxon>
        <taxon>Desulfovibrio</taxon>
    </lineage>
</organism>
<evidence type="ECO:0000313" key="15">
    <source>
        <dbReference type="Proteomes" id="UP000503820"/>
    </source>
</evidence>
<evidence type="ECO:0000256" key="8">
    <source>
        <dbReference type="ARBA" id="ARBA00022977"/>
    </source>
</evidence>
<dbReference type="GO" id="GO:0046872">
    <property type="term" value="F:metal ion binding"/>
    <property type="evidence" value="ECO:0007669"/>
    <property type="project" value="UniProtKB-KW"/>
</dbReference>
<dbReference type="NCBIfam" id="TIGR00254">
    <property type="entry name" value="GGDEF"/>
    <property type="match status" value="1"/>
</dbReference>
<evidence type="ECO:0000256" key="2">
    <source>
        <dbReference type="ARBA" id="ARBA00004948"/>
    </source>
</evidence>
<feature type="chain" id="PRO_5029716767" description="Thiamine pyrimidine synthase" evidence="12">
    <location>
        <begin position="16"/>
        <end position="654"/>
    </location>
</feature>
<dbReference type="Proteomes" id="UP000503820">
    <property type="component" value="Unassembled WGS sequence"/>
</dbReference>
<dbReference type="Gene3D" id="3.30.450.20">
    <property type="entry name" value="PAS domain"/>
    <property type="match status" value="1"/>
</dbReference>
<gene>
    <name evidence="14" type="ORF">DSM19430T_18080</name>
</gene>
<dbReference type="EMBL" id="BLVP01000008">
    <property type="protein sequence ID" value="GFM37124.1"/>
    <property type="molecule type" value="Genomic_DNA"/>
</dbReference>
<keyword evidence="15" id="KW-1185">Reference proteome</keyword>
<dbReference type="InterPro" id="IPR035965">
    <property type="entry name" value="PAS-like_dom_sf"/>
</dbReference>
<accession>A0A7J0BVU5</accession>
<dbReference type="InterPro" id="IPR027939">
    <property type="entry name" value="NMT1/THI5"/>
</dbReference>
<evidence type="ECO:0000256" key="10">
    <source>
        <dbReference type="ARBA" id="ARBA00033171"/>
    </source>
</evidence>
<evidence type="ECO:0000256" key="5">
    <source>
        <dbReference type="ARBA" id="ARBA00022679"/>
    </source>
</evidence>
<dbReference type="GO" id="GO:0016740">
    <property type="term" value="F:transferase activity"/>
    <property type="evidence" value="ECO:0007669"/>
    <property type="project" value="UniProtKB-KW"/>
</dbReference>
<evidence type="ECO:0000259" key="13">
    <source>
        <dbReference type="PROSITE" id="PS50887"/>
    </source>
</evidence>
<keyword evidence="6" id="KW-0479">Metal-binding</keyword>
<comment type="function">
    <text evidence="1">Responsible for the formation of the pyrimidine heterocycle in the thiamine biosynthesis pathway. Catalyzes the formation of hydroxymethylpyrimidine phosphate (HMP-P) from histidine and pyridoxal phosphate (PLP). The protein uses PLP and the active site histidine to form HMP-P, generating an inactive enzyme. The enzyme can only undergo a single turnover, which suggests it is a suicide enzyme.</text>
</comment>
<dbReference type="CDD" id="cd01949">
    <property type="entry name" value="GGDEF"/>
    <property type="match status" value="1"/>
</dbReference>
<dbReference type="InterPro" id="IPR043128">
    <property type="entry name" value="Rev_trsase/Diguanyl_cyclase"/>
</dbReference>
<dbReference type="InterPro" id="IPR029787">
    <property type="entry name" value="Nucleotide_cyclase"/>
</dbReference>
<dbReference type="PANTHER" id="PTHR31528">
    <property type="entry name" value="4-AMINO-5-HYDROXYMETHYL-2-METHYLPYRIMIDINE PHOSPHATE SYNTHASE THI11-RELATED"/>
    <property type="match status" value="1"/>
</dbReference>
<comment type="similarity">
    <text evidence="3">Belongs to the NMT1/THI5 family.</text>
</comment>
<feature type="domain" description="GGDEF" evidence="13">
    <location>
        <begin position="520"/>
        <end position="654"/>
    </location>
</feature>
<dbReference type="Pfam" id="PF09084">
    <property type="entry name" value="NMT1"/>
    <property type="match status" value="1"/>
</dbReference>
<keyword evidence="7" id="KW-0663">Pyridoxal phosphate</keyword>
<comment type="pathway">
    <text evidence="2">Cofactor biosynthesis; thiamine diphosphate biosynthesis.</text>
</comment>
<sequence>MLLCIFLLAATAAHAAPRKVTLQLHWQNQFEFAGYYAAKENGYYAEEGLDVTILEGGPGIVPLNQILQGNAEFCVGGSEMLLARLRGQPVVALATIFQHSASTMLVRADSGIFTPQDLAGRKLEMGDLESDAEMYALLMYEGLTLDKVEIVPSTFTMDGILHKKVHALSSYLSNQPYFLKKADVPYRLIRPVWYGIDFYGDGLFTSEAVVKKHPDLVERFVRASLRGWVYALGHPDEMVRTIIAKYPPSLVPRTREHLWFEYQEMKKLIMPTVIEVGHMNPGRFRHMADTFVQLGLAKPGYSLSGFIHSPENRGIAWHSWPVQTAVWGVPAALLVCAMGLLFSRRLRQERRHRDSMRERLAAAENRFSMALSASQAGYWEWNIEQGELYFDARASLLLGISSSPAQMTPEALESTPNKTAAALFAALKEKLHDGAESISMELPSHAHDNRWIACAGQVQSDDTGSALRVAGTLTDITQLRAYQRELRELSLTDALSGIPNRRHFFHRADELFEQLRDDGPAIAIAVLEIDQFSAINEDHGYLAGTQALQQFADVLQASVRTQDVLARFGGEEFAVLMPGTDRTAAKGLLDTVRANVDAARFDVDGHPLTVTLSAGIADSTELAPSEMLPSPLIAKAEKRLQEARNSGGDRIIFR</sequence>
<dbReference type="Pfam" id="PF00990">
    <property type="entry name" value="GGDEF"/>
    <property type="match status" value="1"/>
</dbReference>
<dbReference type="InterPro" id="IPR015168">
    <property type="entry name" value="SsuA/THI5"/>
</dbReference>
<dbReference type="AlphaFoldDB" id="A0A7J0BVU5"/>
<keyword evidence="8" id="KW-0784">Thiamine biosynthesis</keyword>
<keyword evidence="12" id="KW-0732">Signal</keyword>
<evidence type="ECO:0000256" key="11">
    <source>
        <dbReference type="ARBA" id="ARBA00048179"/>
    </source>
</evidence>
<evidence type="ECO:0000256" key="1">
    <source>
        <dbReference type="ARBA" id="ARBA00003469"/>
    </source>
</evidence>
<evidence type="ECO:0000256" key="6">
    <source>
        <dbReference type="ARBA" id="ARBA00022723"/>
    </source>
</evidence>
<dbReference type="GO" id="GO:0009228">
    <property type="term" value="P:thiamine biosynthetic process"/>
    <property type="evidence" value="ECO:0007669"/>
    <property type="project" value="UniProtKB-KW"/>
</dbReference>
<comment type="catalytic activity">
    <reaction evidence="11">
        <text>N(6)-(pyridoxal phosphate)-L-lysyl-[4-amino-5-hydroxymethyl-2-methylpyrimidine phosphate synthase] + L-histidyl-[4-amino-5-hydroxymethyl-2-methylpyrimidine phosphate synthase] + 2 Fe(3+) + 4 H2O = L-lysyl-[4-amino-5-hydroxymethyl-2-methylpyrimidine phosphate synthase] + (2S)-2-amino-5-hydroxy-4-oxopentanoyl-[4-amino-5-hydroxymethyl-2-methylpyrimidine phosphate synthase] + 4-amino-2-methyl-5-(phosphooxymethyl)pyrimidine + 3-oxopropanoate + 2 Fe(2+) + 2 H(+)</text>
        <dbReference type="Rhea" id="RHEA:65756"/>
        <dbReference type="Rhea" id="RHEA-COMP:16892"/>
        <dbReference type="Rhea" id="RHEA-COMP:16893"/>
        <dbReference type="Rhea" id="RHEA-COMP:16894"/>
        <dbReference type="Rhea" id="RHEA-COMP:16895"/>
        <dbReference type="ChEBI" id="CHEBI:15377"/>
        <dbReference type="ChEBI" id="CHEBI:15378"/>
        <dbReference type="ChEBI" id="CHEBI:29033"/>
        <dbReference type="ChEBI" id="CHEBI:29034"/>
        <dbReference type="ChEBI" id="CHEBI:29969"/>
        <dbReference type="ChEBI" id="CHEBI:29979"/>
        <dbReference type="ChEBI" id="CHEBI:33190"/>
        <dbReference type="ChEBI" id="CHEBI:58354"/>
        <dbReference type="ChEBI" id="CHEBI:143915"/>
        <dbReference type="ChEBI" id="CHEBI:157692"/>
    </reaction>
    <physiologicalReaction direction="left-to-right" evidence="11">
        <dbReference type="Rhea" id="RHEA:65757"/>
    </physiologicalReaction>
</comment>